<dbReference type="GO" id="GO:0006887">
    <property type="term" value="P:exocytosis"/>
    <property type="evidence" value="ECO:0007669"/>
    <property type="project" value="EnsemblProtists"/>
</dbReference>
<dbReference type="GeneID" id="14867525"/>
<feature type="compositionally biased region" description="Low complexity" evidence="1">
    <location>
        <begin position="370"/>
        <end position="386"/>
    </location>
</feature>
<dbReference type="RefSeq" id="XP_004354091.1">
    <property type="nucleotide sequence ID" value="XM_004354039.1"/>
</dbReference>
<dbReference type="Proteomes" id="UP000007797">
    <property type="component" value="Unassembled WGS sequence"/>
</dbReference>
<dbReference type="Pfam" id="PF14763">
    <property type="entry name" value="HPS3_C"/>
    <property type="match status" value="1"/>
</dbReference>
<dbReference type="InterPro" id="IPR029438">
    <property type="entry name" value="HPS3_C"/>
</dbReference>
<dbReference type="PANTHER" id="PTHR28633">
    <property type="entry name" value="HERMANSKY-PUDLAK SYNDROME 3 PROTEIN"/>
    <property type="match status" value="1"/>
</dbReference>
<feature type="compositionally biased region" description="Polar residues" evidence="1">
    <location>
        <begin position="117"/>
        <end position="126"/>
    </location>
</feature>
<dbReference type="GO" id="GO:0007040">
    <property type="term" value="P:lysosome organization"/>
    <property type="evidence" value="ECO:0007669"/>
    <property type="project" value="EnsemblProtists"/>
</dbReference>
<feature type="compositionally biased region" description="Gly residues" evidence="1">
    <location>
        <begin position="127"/>
        <end position="144"/>
    </location>
</feature>
<dbReference type="GO" id="GO:0008104">
    <property type="term" value="P:intracellular protein localization"/>
    <property type="evidence" value="ECO:0007669"/>
    <property type="project" value="EnsemblProtists"/>
</dbReference>
<gene>
    <name evidence="3" type="ORF">DFA_10183</name>
</gene>
<feature type="region of interest" description="Disordered" evidence="1">
    <location>
        <begin position="117"/>
        <end position="154"/>
    </location>
</feature>
<reference evidence="4" key="1">
    <citation type="journal article" date="2011" name="Genome Res.">
        <title>Phylogeny-wide analysis of social amoeba genomes highlights ancient origins for complex intercellular communication.</title>
        <authorList>
            <person name="Heidel A.J."/>
            <person name="Lawal H.M."/>
            <person name="Felder M."/>
            <person name="Schilde C."/>
            <person name="Helps N.R."/>
            <person name="Tunggal B."/>
            <person name="Rivero F."/>
            <person name="John U."/>
            <person name="Schleicher M."/>
            <person name="Eichinger L."/>
            <person name="Platzer M."/>
            <person name="Noegel A.A."/>
            <person name="Schaap P."/>
            <person name="Gloeckner G."/>
        </authorList>
    </citation>
    <scope>NUCLEOTIDE SEQUENCE [LARGE SCALE GENOMIC DNA]</scope>
    <source>
        <strain evidence="4">SH3</strain>
    </source>
</reference>
<name>F4Q9I0_CACFS</name>
<dbReference type="EMBL" id="GL883026">
    <property type="protein sequence ID" value="EGG15349.1"/>
    <property type="molecule type" value="Genomic_DNA"/>
</dbReference>
<sequence length="1225" mass="137305">MVKFLLFPVFDSQNLVPQEYEDEPIDVIPALNDFLMSTKGGEIIHYTIGAASGATIINKFSTKNSSILALHYITASDSILTLEKDTDISKINVVRIYQNWRQNQNYSAVTSFDQMLSSSPSQMGTTPQGGGGVGGGGSSAGSGHGANSPLHHQQPSTLPLHVYKIPVPSSVTTINVCPVTSRVIVATEKSVSVWGNTNITTSSSNLLNSFERILDIDADNVRHVAIYEGYLAYSTSTNVKILSLNIQFNDINDQFNTAHIVNHSYSAAVNNGPSEIMEDEHYFEVCFDSMGNPTGKNQLSCLQTTFSNSTRMNEDQEYEIIGPITDIDHGINVNSESGYSLLSSTLVLNRKFSQDDDLHSLFFLPDLPKSTESGNNNGNNTQNQSSATPTHQKTFVQINQHYNNNIKTIHNNGNGNGNGNNHNNNEKNNNNISMRCVVSTQKQGFLYNITKPSLLASYLYANETLLCAASHCFLYTMTTEGLQTWTLRSCEAPEDGNVDPPPIGLGLNTFGCLSKMAVIGDHLLLLSKFTHDINEKTSLLKLPSIMRSPSRMASPAKKPVETGWSIYILHHTPLQTLYGDILEYANQSQDKDEEVYHQLLLEGHFLLQSKLANQHQSNTNMNDVASIINHGVERNIYRSLLKQSSSYLGDYFLKTQQDYMRAAVWYSTSNTDIELVFNLLSQNPESHKALSYYLKQVLFNPSSVELLANKEELNNKILKHYHSESPHNLSVLILESSVSSYSQVLAIDLLKDLSEKCDFDMEQRNMNYFALGLLYLDQNNIDESMNSLNQIPLDSLIALNLKNPKLLAPIGDADPSALGKILRQTIPWGLLEIVVQLVKGKEITPDEGFTILLHSTETFAKGILNSNSNSYHLPDFDLDALLLKIYLEWFLTWYCKDININMGMNSSTASSISSILELVPSFVKYLIHLYVQDIQRFRGDDKQLFQSLDIDVGMIVNQSTIKSKNQPSQLNKKIVTDDYCNHWILFHVHTYTMIPPWLSKLPPFSADAFRNPSERGDPANQLTSLYHRKIHSVLSSARVRDFEFMDNIEAMFTAANDTNNIIFIELKLACLPLLDRMSEAIELVVSRHVEVVLEYGLHYCKQSDWAIVLELILKLLSTNQNNNNNISSNGDTLSSSSSTSQSNSSIVFQKQPINLQKQSKDSIVGEYERVLDYLTGFMDTESFLQLLPTNGKIEYFLPFIEKSFSNHYSRQLKSKLCDHLSNNNF</sequence>
<evidence type="ECO:0000313" key="3">
    <source>
        <dbReference type="EMBL" id="EGG15349.1"/>
    </source>
</evidence>
<dbReference type="PANTHER" id="PTHR28633:SF1">
    <property type="entry name" value="BLOC-2 COMPLEX MEMBER HPS3"/>
    <property type="match status" value="1"/>
</dbReference>
<evidence type="ECO:0000313" key="4">
    <source>
        <dbReference type="Proteomes" id="UP000007797"/>
    </source>
</evidence>
<dbReference type="KEGG" id="dfa:DFA_10183"/>
<feature type="region of interest" description="Disordered" evidence="1">
    <location>
        <begin position="406"/>
        <end position="430"/>
    </location>
</feature>
<dbReference type="GO" id="GO:0032991">
    <property type="term" value="C:protein-containing complex"/>
    <property type="evidence" value="ECO:0007669"/>
    <property type="project" value="EnsemblProtists"/>
</dbReference>
<protein>
    <recommendedName>
        <fullName evidence="2">BLOC-2 complex member HPS3 C-terminal domain-containing protein</fullName>
    </recommendedName>
</protein>
<keyword evidence="4" id="KW-1185">Reference proteome</keyword>
<dbReference type="OrthoDB" id="10255480at2759"/>
<evidence type="ECO:0000259" key="2">
    <source>
        <dbReference type="Pfam" id="PF14763"/>
    </source>
</evidence>
<proteinExistence type="predicted"/>
<organism evidence="3 4">
    <name type="scientific">Cavenderia fasciculata</name>
    <name type="common">Slime mold</name>
    <name type="synonym">Dictyostelium fasciculatum</name>
    <dbReference type="NCBI Taxonomy" id="261658"/>
    <lineage>
        <taxon>Eukaryota</taxon>
        <taxon>Amoebozoa</taxon>
        <taxon>Evosea</taxon>
        <taxon>Eumycetozoa</taxon>
        <taxon>Dictyostelia</taxon>
        <taxon>Acytosteliales</taxon>
        <taxon>Cavenderiaceae</taxon>
        <taxon>Cavenderia</taxon>
    </lineage>
</organism>
<feature type="region of interest" description="Disordered" evidence="1">
    <location>
        <begin position="369"/>
        <end position="390"/>
    </location>
</feature>
<feature type="domain" description="BLOC-2 complex member HPS3 C-terminal" evidence="2">
    <location>
        <begin position="576"/>
        <end position="843"/>
    </location>
</feature>
<dbReference type="InterPro" id="IPR017216">
    <property type="entry name" value="HPS3"/>
</dbReference>
<evidence type="ECO:0000256" key="1">
    <source>
        <dbReference type="SAM" id="MobiDB-lite"/>
    </source>
</evidence>
<accession>F4Q9I0</accession>
<dbReference type="OMA" id="WTLRSCE"/>
<dbReference type="GO" id="GO:0036019">
    <property type="term" value="C:endolysosome"/>
    <property type="evidence" value="ECO:0007669"/>
    <property type="project" value="EnsemblProtists"/>
</dbReference>
<dbReference type="AlphaFoldDB" id="F4Q9I0"/>